<name>A0A6J1R3L4_9HYME</name>
<sequence length="123" mass="14490">SVIMTPKKKRSKLWDYFEELKSLLVKCAICKIQIHMPHPSNSPAIMIGHLNRHGIFFNNDTYTLPDDLREYYSELPGYKAKCNDCSKTMPFLTDIIRLRKHLRRHSTRILSRDEGAERSRVQE</sequence>
<dbReference type="AlphaFoldDB" id="A0A6J1R3L4"/>
<keyword evidence="1" id="KW-1185">Reference proteome</keyword>
<protein>
    <submittedName>
        <fullName evidence="2">Uncharacterized protein LOC112464723</fullName>
    </submittedName>
</protein>
<reference evidence="2" key="1">
    <citation type="submission" date="2025-08" db="UniProtKB">
        <authorList>
            <consortium name="RefSeq"/>
        </authorList>
    </citation>
    <scope>IDENTIFICATION</scope>
    <source>
        <tissue evidence="2">Whole body</tissue>
    </source>
</reference>
<dbReference type="GeneID" id="112464723"/>
<accession>A0A6J1R3L4</accession>
<proteinExistence type="predicted"/>
<organism evidence="1 2">
    <name type="scientific">Temnothorax curvispinosus</name>
    <dbReference type="NCBI Taxonomy" id="300111"/>
    <lineage>
        <taxon>Eukaryota</taxon>
        <taxon>Metazoa</taxon>
        <taxon>Ecdysozoa</taxon>
        <taxon>Arthropoda</taxon>
        <taxon>Hexapoda</taxon>
        <taxon>Insecta</taxon>
        <taxon>Pterygota</taxon>
        <taxon>Neoptera</taxon>
        <taxon>Endopterygota</taxon>
        <taxon>Hymenoptera</taxon>
        <taxon>Apocrita</taxon>
        <taxon>Aculeata</taxon>
        <taxon>Formicoidea</taxon>
        <taxon>Formicidae</taxon>
        <taxon>Myrmicinae</taxon>
        <taxon>Temnothorax</taxon>
    </lineage>
</organism>
<feature type="non-terminal residue" evidence="2">
    <location>
        <position position="1"/>
    </location>
</feature>
<evidence type="ECO:0000313" key="2">
    <source>
        <dbReference type="RefSeq" id="XP_024887646.1"/>
    </source>
</evidence>
<gene>
    <name evidence="2" type="primary">LOC112464723</name>
</gene>
<dbReference type="OrthoDB" id="1607513at2759"/>
<evidence type="ECO:0000313" key="1">
    <source>
        <dbReference type="Proteomes" id="UP000504618"/>
    </source>
</evidence>
<dbReference type="RefSeq" id="XP_024887646.1">
    <property type="nucleotide sequence ID" value="XM_025031878.1"/>
</dbReference>
<dbReference type="Proteomes" id="UP000504618">
    <property type="component" value="Unplaced"/>
</dbReference>